<keyword evidence="1" id="KW-0175">Coiled coil</keyword>
<name>A0A9P3PVS5_LYOSH</name>
<reference evidence="3" key="1">
    <citation type="submission" date="2022-07" db="EMBL/GenBank/DDBJ databases">
        <title>The genome of Lyophyllum shimeji provides insight into the initial evolution of ectomycorrhizal fungal genome.</title>
        <authorList>
            <person name="Kobayashi Y."/>
            <person name="Shibata T."/>
            <person name="Hirakawa H."/>
            <person name="Shigenobu S."/>
            <person name="Nishiyama T."/>
            <person name="Yamada A."/>
            <person name="Hasebe M."/>
            <person name="Kawaguchi M."/>
        </authorList>
    </citation>
    <scope>NUCLEOTIDE SEQUENCE</scope>
    <source>
        <strain evidence="3">AT787</strain>
    </source>
</reference>
<dbReference type="EMBL" id="BRPK01000015">
    <property type="protein sequence ID" value="GLB43860.1"/>
    <property type="molecule type" value="Genomic_DNA"/>
</dbReference>
<dbReference type="OrthoDB" id="5946233at2759"/>
<protein>
    <submittedName>
        <fullName evidence="3">Uncharacterized protein</fullName>
    </submittedName>
</protein>
<sequence length="378" mass="43444">MYSTRAASGSRPLIPPASAGLRTSPPASVLIPPDSSFLHRRIPDSRLIVAPRVPHITIQFLQGKGSLDLFSLDLPLPASCEPASVQGSPLHQGTLQHRWMRQKKNVMPEIAWSQLRRRFSPGFEDVLEYGVQEEWYDIDNPLDVLVFRWIFIPWLQMELDAYRDRINNSKKCADRNKILPHGVPNDIYESPERYGCLDFKVKVDADAIDYMRELYTPPNDPVFELVPPSFEHFAEALYQTMGSPVVTRDNVWDLYYQLKQRFLHLDEALAHVKEWQKALEPEDNPLYELIPGQQDLLGGPDDVDEDGAYYMAGVNNGLGLVNYLYRSHHQELDQLEEEDEEVEVEQDDEDDMDEVEAIFGVTFTDQKYSDTDTSEQEQ</sequence>
<dbReference type="AlphaFoldDB" id="A0A9P3PVS5"/>
<evidence type="ECO:0000256" key="2">
    <source>
        <dbReference type="SAM" id="MobiDB-lite"/>
    </source>
</evidence>
<dbReference type="Proteomes" id="UP001063166">
    <property type="component" value="Unassembled WGS sequence"/>
</dbReference>
<feature type="coiled-coil region" evidence="1">
    <location>
        <begin position="325"/>
        <end position="352"/>
    </location>
</feature>
<evidence type="ECO:0000313" key="4">
    <source>
        <dbReference type="Proteomes" id="UP001063166"/>
    </source>
</evidence>
<accession>A0A9P3PVS5</accession>
<feature type="region of interest" description="Disordered" evidence="2">
    <location>
        <begin position="1"/>
        <end position="27"/>
    </location>
</feature>
<organism evidence="3 4">
    <name type="scientific">Lyophyllum shimeji</name>
    <name type="common">Hon-shimeji</name>
    <name type="synonym">Tricholoma shimeji</name>
    <dbReference type="NCBI Taxonomy" id="47721"/>
    <lineage>
        <taxon>Eukaryota</taxon>
        <taxon>Fungi</taxon>
        <taxon>Dikarya</taxon>
        <taxon>Basidiomycota</taxon>
        <taxon>Agaricomycotina</taxon>
        <taxon>Agaricomycetes</taxon>
        <taxon>Agaricomycetidae</taxon>
        <taxon>Agaricales</taxon>
        <taxon>Tricholomatineae</taxon>
        <taxon>Lyophyllaceae</taxon>
        <taxon>Lyophyllum</taxon>
    </lineage>
</organism>
<keyword evidence="4" id="KW-1185">Reference proteome</keyword>
<evidence type="ECO:0000313" key="3">
    <source>
        <dbReference type="EMBL" id="GLB43860.1"/>
    </source>
</evidence>
<gene>
    <name evidence="3" type="ORF">LshimejAT787_1500440</name>
</gene>
<proteinExistence type="predicted"/>
<comment type="caution">
    <text evidence="3">The sequence shown here is derived from an EMBL/GenBank/DDBJ whole genome shotgun (WGS) entry which is preliminary data.</text>
</comment>
<evidence type="ECO:0000256" key="1">
    <source>
        <dbReference type="SAM" id="Coils"/>
    </source>
</evidence>